<dbReference type="Proteomes" id="UP001495147">
    <property type="component" value="Unassembled WGS sequence"/>
</dbReference>
<evidence type="ECO:0000313" key="5">
    <source>
        <dbReference type="EMBL" id="MEO3690289.1"/>
    </source>
</evidence>
<protein>
    <submittedName>
        <fullName evidence="5">DNA-processing protein DprA</fullName>
    </submittedName>
</protein>
<evidence type="ECO:0000259" key="4">
    <source>
        <dbReference type="Pfam" id="PF17782"/>
    </source>
</evidence>
<reference evidence="5 6" key="1">
    <citation type="submission" date="2024-05" db="EMBL/GenBank/DDBJ databases">
        <title>Roseateles sp. DJS-2-20 16S ribosomal RNA gene Genome sequencing and assembly.</title>
        <authorList>
            <person name="Woo H."/>
        </authorList>
    </citation>
    <scope>NUCLEOTIDE SEQUENCE [LARGE SCALE GENOMIC DNA]</scope>
    <source>
        <strain evidence="5 6">DJS-2-20</strain>
    </source>
</reference>
<evidence type="ECO:0000256" key="1">
    <source>
        <dbReference type="ARBA" id="ARBA00006525"/>
    </source>
</evidence>
<dbReference type="PANTHER" id="PTHR43022">
    <property type="entry name" value="PROTEIN SMF"/>
    <property type="match status" value="1"/>
</dbReference>
<feature type="domain" description="Smf/DprA SLOG" evidence="3">
    <location>
        <begin position="82"/>
        <end position="290"/>
    </location>
</feature>
<feature type="region of interest" description="Disordered" evidence="2">
    <location>
        <begin position="293"/>
        <end position="317"/>
    </location>
</feature>
<dbReference type="Pfam" id="PF02481">
    <property type="entry name" value="DNA_processg_A"/>
    <property type="match status" value="1"/>
</dbReference>
<dbReference type="InterPro" id="IPR036388">
    <property type="entry name" value="WH-like_DNA-bd_sf"/>
</dbReference>
<organism evidence="5 6">
    <name type="scientific">Roseateles paludis</name>
    <dbReference type="NCBI Taxonomy" id="3145238"/>
    <lineage>
        <taxon>Bacteria</taxon>
        <taxon>Pseudomonadati</taxon>
        <taxon>Pseudomonadota</taxon>
        <taxon>Betaproteobacteria</taxon>
        <taxon>Burkholderiales</taxon>
        <taxon>Sphaerotilaceae</taxon>
        <taxon>Roseateles</taxon>
    </lineage>
</organism>
<dbReference type="Pfam" id="PF17782">
    <property type="entry name" value="WHD_DprA"/>
    <property type="match status" value="1"/>
</dbReference>
<dbReference type="InterPro" id="IPR003488">
    <property type="entry name" value="DprA"/>
</dbReference>
<dbReference type="InterPro" id="IPR057666">
    <property type="entry name" value="DrpA_SLOG"/>
</dbReference>
<evidence type="ECO:0000256" key="2">
    <source>
        <dbReference type="SAM" id="MobiDB-lite"/>
    </source>
</evidence>
<dbReference type="SUPFAM" id="SSF102405">
    <property type="entry name" value="MCP/YpsA-like"/>
    <property type="match status" value="1"/>
</dbReference>
<sequence length="376" mass="39636">MDRAELSAWLRLLETPGIGLTTARRLLLAAGSAEAVFELPAVALASLCSARQREALAKPPDSLDALTEQTWAWLQTDPRHSLLTPADPDYPPRLLESPDPPLLLYLWGDRAALREPALAIVGSRNPTAQGKDNAHAFAASLARGGYCIVSGLALGIDGAAHEGALQAAGRTIAVVGTGMDQVYPRRHTALAARVAQQGLVISEYALGTPVLGPNFPRRNRIIAGLSQGCLVVEAAVQSGSLVTARQALEAGREVFAIPGSIHSPQARGCHALIRQGAKLVESAQDILEELLPLPPRPAADPAPADEPELLDSADDANDPPVLTVLEAMGHDPVSLDALLARGPWTAAELNAQLLELELDGLVARLAGQLFQRRTTA</sequence>
<dbReference type="NCBIfam" id="TIGR00732">
    <property type="entry name" value="dprA"/>
    <property type="match status" value="1"/>
</dbReference>
<keyword evidence="6" id="KW-1185">Reference proteome</keyword>
<dbReference type="EMBL" id="JBDPZD010000001">
    <property type="protein sequence ID" value="MEO3690289.1"/>
    <property type="molecule type" value="Genomic_DNA"/>
</dbReference>
<gene>
    <name evidence="5" type="primary">dprA</name>
    <name evidence="5" type="ORF">ABDJ85_02355</name>
</gene>
<dbReference type="Pfam" id="PF21102">
    <property type="entry name" value="DprA_N"/>
    <property type="match status" value="1"/>
</dbReference>
<proteinExistence type="inferred from homology"/>
<comment type="similarity">
    <text evidence="1">Belongs to the DprA/Smf family.</text>
</comment>
<comment type="caution">
    <text evidence="5">The sequence shown here is derived from an EMBL/GenBank/DDBJ whole genome shotgun (WGS) entry which is preliminary data.</text>
</comment>
<accession>A0ABV0FWJ6</accession>
<dbReference type="InterPro" id="IPR041614">
    <property type="entry name" value="DprA_WH"/>
</dbReference>
<dbReference type="RefSeq" id="WP_347703121.1">
    <property type="nucleotide sequence ID" value="NZ_JBDPZD010000001.1"/>
</dbReference>
<evidence type="ECO:0000313" key="6">
    <source>
        <dbReference type="Proteomes" id="UP001495147"/>
    </source>
</evidence>
<dbReference type="PANTHER" id="PTHR43022:SF1">
    <property type="entry name" value="PROTEIN SMF"/>
    <property type="match status" value="1"/>
</dbReference>
<evidence type="ECO:0000259" key="3">
    <source>
        <dbReference type="Pfam" id="PF02481"/>
    </source>
</evidence>
<feature type="domain" description="DprA winged helix" evidence="4">
    <location>
        <begin position="314"/>
        <end position="368"/>
    </location>
</feature>
<feature type="compositionally biased region" description="Acidic residues" evidence="2">
    <location>
        <begin position="303"/>
        <end position="317"/>
    </location>
</feature>
<dbReference type="Gene3D" id="1.10.10.10">
    <property type="entry name" value="Winged helix-like DNA-binding domain superfamily/Winged helix DNA-binding domain"/>
    <property type="match status" value="1"/>
</dbReference>
<dbReference type="Gene3D" id="3.40.50.450">
    <property type="match status" value="1"/>
</dbReference>
<name>A0ABV0FWJ6_9BURK</name>